<organism evidence="3">
    <name type="scientific">viral metagenome</name>
    <dbReference type="NCBI Taxonomy" id="1070528"/>
    <lineage>
        <taxon>unclassified sequences</taxon>
        <taxon>metagenomes</taxon>
        <taxon>organismal metagenomes</taxon>
    </lineage>
</organism>
<reference evidence="3" key="1">
    <citation type="journal article" date="2020" name="Nature">
        <title>Giant virus diversity and host interactions through global metagenomics.</title>
        <authorList>
            <person name="Schulz F."/>
            <person name="Roux S."/>
            <person name="Paez-Espino D."/>
            <person name="Jungbluth S."/>
            <person name="Walsh D.A."/>
            <person name="Denef V.J."/>
            <person name="McMahon K.D."/>
            <person name="Konstantinidis K.T."/>
            <person name="Eloe-Fadrosh E.A."/>
            <person name="Kyrpides N.C."/>
            <person name="Woyke T."/>
        </authorList>
    </citation>
    <scope>NUCLEOTIDE SEQUENCE</scope>
    <source>
        <strain evidence="3">GVMAG-M-3300027963-41</strain>
    </source>
</reference>
<sequence length="274" mass="29583">MVQSSVSPVEVGLTIVVLAVTTAIATKMFTLSNSVTSSPVTAVALVVVALGLFSVYPAVGVSLLLLTAVLMFNRNVRNTMKMIGRPQMRDNFQNVASPLTRVSDDVFQGQMNGPRYPDRTVANAAPANESLSNIMYADRPSIPMPSGPPIKPPSYRGVYGADSIMNEHVGDAVGAPENGFLSAPRPLSEFKETDPSNPMLGPVKVTEGFQPAPFGAEEGDVPYGSYPRDQQRASSTGENRGYVYRPEMDTGSNEFKRFGPNLDEKSDSFKYYTN</sequence>
<dbReference type="AlphaFoldDB" id="A0A6C0LLI0"/>
<feature type="transmembrane region" description="Helical" evidence="2">
    <location>
        <begin position="12"/>
        <end position="30"/>
    </location>
</feature>
<accession>A0A6C0LLI0</accession>
<evidence type="ECO:0000256" key="2">
    <source>
        <dbReference type="SAM" id="Phobius"/>
    </source>
</evidence>
<feature type="region of interest" description="Disordered" evidence="1">
    <location>
        <begin position="210"/>
        <end position="260"/>
    </location>
</feature>
<protein>
    <submittedName>
        <fullName evidence="3">Uncharacterized protein</fullName>
    </submittedName>
</protein>
<keyword evidence="2" id="KW-0812">Transmembrane</keyword>
<evidence type="ECO:0000256" key="1">
    <source>
        <dbReference type="SAM" id="MobiDB-lite"/>
    </source>
</evidence>
<name>A0A6C0LLI0_9ZZZZ</name>
<keyword evidence="2" id="KW-0472">Membrane</keyword>
<keyword evidence="2" id="KW-1133">Transmembrane helix</keyword>
<evidence type="ECO:0000313" key="3">
    <source>
        <dbReference type="EMBL" id="QHU31779.1"/>
    </source>
</evidence>
<proteinExistence type="predicted"/>
<dbReference type="EMBL" id="MN740533">
    <property type="protein sequence ID" value="QHU31779.1"/>
    <property type="molecule type" value="Genomic_DNA"/>
</dbReference>
<feature type="transmembrane region" description="Helical" evidence="2">
    <location>
        <begin position="42"/>
        <end position="72"/>
    </location>
</feature>